<protein>
    <submittedName>
        <fullName evidence="2">Uncharacterized protein</fullName>
    </submittedName>
</protein>
<dbReference type="RefSeq" id="WP_158272942.1">
    <property type="nucleotide sequence ID" value="NZ_JAVDRD010000014.1"/>
</dbReference>
<keyword evidence="1" id="KW-0812">Transmembrane</keyword>
<organism evidence="2 3">
    <name type="scientific">Novosphingobium capsulatum</name>
    <dbReference type="NCBI Taxonomy" id="13688"/>
    <lineage>
        <taxon>Bacteria</taxon>
        <taxon>Pseudomonadati</taxon>
        <taxon>Pseudomonadota</taxon>
        <taxon>Alphaproteobacteria</taxon>
        <taxon>Sphingomonadales</taxon>
        <taxon>Sphingomonadaceae</taxon>
        <taxon>Novosphingobium</taxon>
    </lineage>
</organism>
<accession>A0ABU1MS34</accession>
<comment type="caution">
    <text evidence="2">The sequence shown here is derived from an EMBL/GenBank/DDBJ whole genome shotgun (WGS) entry which is preliminary data.</text>
</comment>
<reference evidence="2 3" key="1">
    <citation type="submission" date="2023-07" db="EMBL/GenBank/DDBJ databases">
        <title>Sorghum-associated microbial communities from plants grown in Nebraska, USA.</title>
        <authorList>
            <person name="Schachtman D."/>
        </authorList>
    </citation>
    <scope>NUCLEOTIDE SEQUENCE [LARGE SCALE GENOMIC DNA]</scope>
    <source>
        <strain evidence="2 3">DS1027</strain>
    </source>
</reference>
<keyword evidence="1" id="KW-1133">Transmembrane helix</keyword>
<evidence type="ECO:0000313" key="2">
    <source>
        <dbReference type="EMBL" id="MDR6513087.1"/>
    </source>
</evidence>
<dbReference type="Proteomes" id="UP001184150">
    <property type="component" value="Unassembled WGS sequence"/>
</dbReference>
<keyword evidence="3" id="KW-1185">Reference proteome</keyword>
<proteinExistence type="predicted"/>
<feature type="transmembrane region" description="Helical" evidence="1">
    <location>
        <begin position="12"/>
        <end position="41"/>
    </location>
</feature>
<evidence type="ECO:0000256" key="1">
    <source>
        <dbReference type="SAM" id="Phobius"/>
    </source>
</evidence>
<name>A0ABU1MS34_9SPHN</name>
<dbReference type="EMBL" id="JAVDRD010000014">
    <property type="protein sequence ID" value="MDR6513087.1"/>
    <property type="molecule type" value="Genomic_DNA"/>
</dbReference>
<sequence>MLKATLEIVLFLLSGIALAAAKVAALVAVAIALPVAGVMIWRNRRK</sequence>
<keyword evidence="1" id="KW-0472">Membrane</keyword>
<evidence type="ECO:0000313" key="3">
    <source>
        <dbReference type="Proteomes" id="UP001184150"/>
    </source>
</evidence>
<gene>
    <name evidence="2" type="ORF">J2792_003975</name>
</gene>